<evidence type="ECO:0000256" key="16">
    <source>
        <dbReference type="ARBA" id="ARBA00023180"/>
    </source>
</evidence>
<evidence type="ECO:0000256" key="6">
    <source>
        <dbReference type="ARBA" id="ARBA00022692"/>
    </source>
</evidence>
<dbReference type="InterPro" id="IPR024171">
    <property type="entry name" value="SRK-like_kinase"/>
</dbReference>
<dbReference type="FunFam" id="1.10.510.10:FF:000060">
    <property type="entry name" value="G-type lectin S-receptor-like serine/threonine-protein kinase"/>
    <property type="match status" value="1"/>
</dbReference>
<evidence type="ECO:0000256" key="10">
    <source>
        <dbReference type="ARBA" id="ARBA00022777"/>
    </source>
</evidence>
<keyword evidence="10 19" id="KW-0418">Kinase</keyword>
<dbReference type="PROSITE" id="PS00108">
    <property type="entry name" value="PROTEIN_KINASE_ST"/>
    <property type="match status" value="1"/>
</dbReference>
<keyword evidence="14" id="KW-1015">Disulfide bond</keyword>
<dbReference type="PIRSF" id="PIRSF000641">
    <property type="entry name" value="SRK"/>
    <property type="match status" value="1"/>
</dbReference>
<dbReference type="AlphaFoldDB" id="A0A6P8E1K0"/>
<evidence type="ECO:0000256" key="4">
    <source>
        <dbReference type="ARBA" id="ARBA00022536"/>
    </source>
</evidence>
<evidence type="ECO:0000256" key="20">
    <source>
        <dbReference type="SAM" id="MobiDB-lite"/>
    </source>
</evidence>
<feature type="transmembrane region" description="Helical" evidence="21">
    <location>
        <begin position="477"/>
        <end position="498"/>
    </location>
</feature>
<evidence type="ECO:0000256" key="1">
    <source>
        <dbReference type="ARBA" id="ARBA00004251"/>
    </source>
</evidence>
<sequence>MANWNPIGVAFRTTDSNRYTPSGIMREAKIGMAASIQMLLIFLHTLLLLFIHRSYCKTLKTIDSSFPLHDGDVLLSENKIFALGFFSPNNSTRRFIGIWYSKVSEQTVFWVANRDRPINDTSGFLSINSRGDLVLQYCSNGSSPVWSTNMSTTNSENATTNAQLQDTGNFILLEKISSRVLWQSFDYPTDTMTPFMKLGLDRKTGMDRFLTSWKSKDDPGPGNFTYRIDPTGFLQLFLYKSGAPHWRAGPWTGLRWSGVPQMIKPYIFNVSFVNDQEEVALSFGLRDMSIISRMVVDPSGLLQRSSWNDDGGRWIQFYATPEEQCDYYGTCGPNSNCNPYNMDQFSRTCLPGFEPRSPKEWFLRDGSSGCMRSPGPSTCRSGEGFIKVARVKVPDTSRAHADMNMDLKECEKECFKNCSCTAYTAADESRVGFGCLAWYDDLLDTGTFSAIGQDLYIRVDSAVLARLTEKKGFPGKWIGAIISAGVIVVLLLLIFLFIMKKRRGRRRPSAPSNAAYFHDDESPSMHDLEEDGRNTDLPFFDLSTIAAASNNFSFINKLGQGGFGPVYKGVLSNGKEIAVKRLSKYSGQGIEEFKNEVTLIAKLQHRNLVKTLGCCIQGEEKMLIYEYLPNKSLDSFLFHEQKRCLLDWRKRFEIASGIARGILYLHEDSRLRIIHRDLKASNVLLDASMNPKISDFGMARICGGDQVEGNTRRVVGTYGYMSPEYAMEGLFSIKSDVYSFGVLLLEIISGKRNSSSFHQENSSTNLIGHVWELWNEESGLDIVDPSIGDKYPKHEVLRCIQIGLLCVQEFAVDRPNMSRVVLMLGNDTRLSSPKLPAFAFKKIEGRAETSSSGERTHSVNEMSFTTVQAR</sequence>
<protein>
    <recommendedName>
        <fullName evidence="19">Receptor-like serine/threonine-protein kinase</fullName>
        <ecNumber evidence="19">2.7.11.1</ecNumber>
    </recommendedName>
</protein>
<evidence type="ECO:0000256" key="17">
    <source>
        <dbReference type="ARBA" id="ARBA00047899"/>
    </source>
</evidence>
<keyword evidence="16" id="KW-0325">Glycoprotein</keyword>
<evidence type="ECO:0000259" key="24">
    <source>
        <dbReference type="PROSITE" id="PS50948"/>
    </source>
</evidence>
<evidence type="ECO:0000256" key="9">
    <source>
        <dbReference type="ARBA" id="ARBA00022741"/>
    </source>
</evidence>
<keyword evidence="12 21" id="KW-1133">Transmembrane helix</keyword>
<dbReference type="SMART" id="SM00108">
    <property type="entry name" value="B_lectin"/>
    <property type="match status" value="1"/>
</dbReference>
<feature type="domain" description="Bulb-type lectin" evidence="23">
    <location>
        <begin position="59"/>
        <end position="185"/>
    </location>
</feature>
<keyword evidence="25" id="KW-1185">Reference proteome</keyword>
<comment type="similarity">
    <text evidence="19">Belongs to the protein kinase superfamily. Ser/Thr protein kinase family.</text>
</comment>
<dbReference type="GeneID" id="116209246"/>
<dbReference type="CDD" id="cd14066">
    <property type="entry name" value="STKc_IRAK"/>
    <property type="match status" value="1"/>
</dbReference>
<dbReference type="InterPro" id="IPR036426">
    <property type="entry name" value="Bulb-type_lectin_dom_sf"/>
</dbReference>
<keyword evidence="13 21" id="KW-0472">Membrane</keyword>
<dbReference type="GO" id="GO:0030246">
    <property type="term" value="F:carbohydrate binding"/>
    <property type="evidence" value="ECO:0007669"/>
    <property type="project" value="UniProtKB-KW"/>
</dbReference>
<feature type="region of interest" description="Disordered" evidence="20">
    <location>
        <begin position="848"/>
        <end position="870"/>
    </location>
</feature>
<dbReference type="SUPFAM" id="SSF51110">
    <property type="entry name" value="alpha-D-mannose-specific plant lectins"/>
    <property type="match status" value="1"/>
</dbReference>
<evidence type="ECO:0000256" key="11">
    <source>
        <dbReference type="ARBA" id="ARBA00022840"/>
    </source>
</evidence>
<dbReference type="GO" id="GO:0004674">
    <property type="term" value="F:protein serine/threonine kinase activity"/>
    <property type="evidence" value="ECO:0007669"/>
    <property type="project" value="UniProtKB-KW"/>
</dbReference>
<evidence type="ECO:0000256" key="15">
    <source>
        <dbReference type="ARBA" id="ARBA00023170"/>
    </source>
</evidence>
<dbReference type="InterPro" id="IPR001245">
    <property type="entry name" value="Ser-Thr/Tyr_kinase_cat_dom"/>
</dbReference>
<keyword evidence="9 19" id="KW-0547">Nucleotide-binding</keyword>
<dbReference type="FunFam" id="3.30.200.20:FF:000330">
    <property type="entry name" value="G-type lectin S-receptor-like serine/threonine-protein kinase At4g03230"/>
    <property type="match status" value="1"/>
</dbReference>
<keyword evidence="8" id="KW-0430">Lectin</keyword>
<feature type="transmembrane region" description="Helical" evidence="21">
    <location>
        <begin position="30"/>
        <end position="51"/>
    </location>
</feature>
<evidence type="ECO:0000256" key="19">
    <source>
        <dbReference type="PIRNR" id="PIRNR000641"/>
    </source>
</evidence>
<dbReference type="Gene3D" id="2.90.10.10">
    <property type="entry name" value="Bulb-type lectin domain"/>
    <property type="match status" value="1"/>
</dbReference>
<evidence type="ECO:0000313" key="26">
    <source>
        <dbReference type="RefSeq" id="XP_031398693.1"/>
    </source>
</evidence>
<dbReference type="SMART" id="SM00473">
    <property type="entry name" value="PAN_AP"/>
    <property type="match status" value="1"/>
</dbReference>
<keyword evidence="5 19" id="KW-0808">Transferase</keyword>
<dbReference type="GO" id="GO:0005524">
    <property type="term" value="F:ATP binding"/>
    <property type="evidence" value="ECO:0007669"/>
    <property type="project" value="UniProtKB-KW"/>
</dbReference>
<evidence type="ECO:0000256" key="13">
    <source>
        <dbReference type="ARBA" id="ARBA00023136"/>
    </source>
</evidence>
<evidence type="ECO:0000259" key="23">
    <source>
        <dbReference type="PROSITE" id="PS50927"/>
    </source>
</evidence>
<comment type="catalytic activity">
    <reaction evidence="18 19">
        <text>L-seryl-[protein] + ATP = O-phospho-L-seryl-[protein] + ADP + H(+)</text>
        <dbReference type="Rhea" id="RHEA:17989"/>
        <dbReference type="Rhea" id="RHEA-COMP:9863"/>
        <dbReference type="Rhea" id="RHEA-COMP:11604"/>
        <dbReference type="ChEBI" id="CHEBI:15378"/>
        <dbReference type="ChEBI" id="CHEBI:29999"/>
        <dbReference type="ChEBI" id="CHEBI:30616"/>
        <dbReference type="ChEBI" id="CHEBI:83421"/>
        <dbReference type="ChEBI" id="CHEBI:456216"/>
        <dbReference type="EC" id="2.7.11.1"/>
    </reaction>
</comment>
<dbReference type="PANTHER" id="PTHR27002">
    <property type="entry name" value="RECEPTOR-LIKE SERINE/THREONINE-PROTEIN KINASE SD1-8"/>
    <property type="match status" value="1"/>
</dbReference>
<dbReference type="Gene3D" id="3.30.200.20">
    <property type="entry name" value="Phosphorylase Kinase, domain 1"/>
    <property type="match status" value="1"/>
</dbReference>
<evidence type="ECO:0000256" key="2">
    <source>
        <dbReference type="ARBA" id="ARBA00022475"/>
    </source>
</evidence>
<keyword evidence="15" id="KW-0675">Receptor</keyword>
<evidence type="ECO:0000313" key="25">
    <source>
        <dbReference type="Proteomes" id="UP000515151"/>
    </source>
</evidence>
<keyword evidence="6 21" id="KW-0812">Transmembrane</keyword>
<keyword evidence="3 19" id="KW-0723">Serine/threonine-protein kinase</keyword>
<feature type="compositionally biased region" description="Basic and acidic residues" evidence="20">
    <location>
        <begin position="517"/>
        <end position="528"/>
    </location>
</feature>
<dbReference type="PROSITE" id="PS50948">
    <property type="entry name" value="PAN"/>
    <property type="match status" value="1"/>
</dbReference>
<dbReference type="Gene3D" id="1.10.510.10">
    <property type="entry name" value="Transferase(Phosphotransferase) domain 1"/>
    <property type="match status" value="1"/>
</dbReference>
<evidence type="ECO:0000256" key="7">
    <source>
        <dbReference type="ARBA" id="ARBA00022729"/>
    </source>
</evidence>
<organism evidence="25 26">
    <name type="scientific">Punica granatum</name>
    <name type="common">Pomegranate</name>
    <dbReference type="NCBI Taxonomy" id="22663"/>
    <lineage>
        <taxon>Eukaryota</taxon>
        <taxon>Viridiplantae</taxon>
        <taxon>Streptophyta</taxon>
        <taxon>Embryophyta</taxon>
        <taxon>Tracheophyta</taxon>
        <taxon>Spermatophyta</taxon>
        <taxon>Magnoliopsida</taxon>
        <taxon>eudicotyledons</taxon>
        <taxon>Gunneridae</taxon>
        <taxon>Pentapetalae</taxon>
        <taxon>rosids</taxon>
        <taxon>malvids</taxon>
        <taxon>Myrtales</taxon>
        <taxon>Lythraceae</taxon>
        <taxon>Punica</taxon>
    </lineage>
</organism>
<dbReference type="InterPro" id="IPR001480">
    <property type="entry name" value="Bulb-type_lectin_dom"/>
</dbReference>
<keyword evidence="11 19" id="KW-0067">ATP-binding</keyword>
<feature type="domain" description="Protein kinase" evidence="22">
    <location>
        <begin position="552"/>
        <end position="841"/>
    </location>
</feature>
<evidence type="ECO:0000256" key="3">
    <source>
        <dbReference type="ARBA" id="ARBA00022527"/>
    </source>
</evidence>
<reference evidence="25" key="1">
    <citation type="journal article" date="2020" name="Plant Biotechnol. J.">
        <title>The pomegranate (Punica granatum L.) draft genome dissects genetic divergence between soft- and hard-seeded cultivars.</title>
        <authorList>
            <person name="Luo X."/>
            <person name="Li H."/>
            <person name="Wu Z."/>
            <person name="Yao W."/>
            <person name="Zhao P."/>
            <person name="Cao D."/>
            <person name="Yu H."/>
            <person name="Li K."/>
            <person name="Poudel K."/>
            <person name="Zhao D."/>
            <person name="Zhang F."/>
            <person name="Xia X."/>
            <person name="Chen L."/>
            <person name="Wang Q."/>
            <person name="Jing D."/>
            <person name="Cao S."/>
        </authorList>
    </citation>
    <scope>NUCLEOTIDE SEQUENCE [LARGE SCALE GENOMIC DNA]</scope>
    <source>
        <strain evidence="25">cv. Tunisia</strain>
    </source>
</reference>
<dbReference type="FunFam" id="2.90.10.10:FF:000005">
    <property type="entry name" value="G-type lectin S-receptor-like serine/threonine-protein kinase"/>
    <property type="match status" value="1"/>
</dbReference>
<comment type="catalytic activity">
    <reaction evidence="17 19">
        <text>L-threonyl-[protein] + ATP = O-phospho-L-threonyl-[protein] + ADP + H(+)</text>
        <dbReference type="Rhea" id="RHEA:46608"/>
        <dbReference type="Rhea" id="RHEA-COMP:11060"/>
        <dbReference type="Rhea" id="RHEA-COMP:11605"/>
        <dbReference type="ChEBI" id="CHEBI:15378"/>
        <dbReference type="ChEBI" id="CHEBI:30013"/>
        <dbReference type="ChEBI" id="CHEBI:30616"/>
        <dbReference type="ChEBI" id="CHEBI:61977"/>
        <dbReference type="ChEBI" id="CHEBI:456216"/>
        <dbReference type="EC" id="2.7.11.1"/>
    </reaction>
</comment>
<dbReference type="PANTHER" id="PTHR27002:SF1095">
    <property type="entry name" value="G-TYPE LECTIN S-RECEPTOR-LIKE SERINE_THREONINE-PROTEIN KINASE RKS1"/>
    <property type="match status" value="1"/>
</dbReference>
<evidence type="ECO:0000259" key="22">
    <source>
        <dbReference type="PROSITE" id="PS50011"/>
    </source>
</evidence>
<evidence type="ECO:0000256" key="18">
    <source>
        <dbReference type="ARBA" id="ARBA00048679"/>
    </source>
</evidence>
<dbReference type="Pfam" id="PF07714">
    <property type="entry name" value="PK_Tyr_Ser-Thr"/>
    <property type="match status" value="1"/>
</dbReference>
<dbReference type="Proteomes" id="UP000515151">
    <property type="component" value="Chromosome 5"/>
</dbReference>
<evidence type="ECO:0000256" key="8">
    <source>
        <dbReference type="ARBA" id="ARBA00022734"/>
    </source>
</evidence>
<evidence type="ECO:0000256" key="5">
    <source>
        <dbReference type="ARBA" id="ARBA00022679"/>
    </source>
</evidence>
<gene>
    <name evidence="26" type="primary">LOC116209246</name>
</gene>
<dbReference type="CDD" id="cd01098">
    <property type="entry name" value="PAN_AP_plant"/>
    <property type="match status" value="1"/>
</dbReference>
<dbReference type="InterPro" id="IPR000719">
    <property type="entry name" value="Prot_kinase_dom"/>
</dbReference>
<dbReference type="InterPro" id="IPR000858">
    <property type="entry name" value="S_locus_glycoprot_dom"/>
</dbReference>
<dbReference type="SUPFAM" id="SSF56112">
    <property type="entry name" value="Protein kinase-like (PK-like)"/>
    <property type="match status" value="1"/>
</dbReference>
<proteinExistence type="inferred from homology"/>
<dbReference type="RefSeq" id="XP_031398693.1">
    <property type="nucleotide sequence ID" value="XM_031542833.1"/>
</dbReference>
<keyword evidence="4" id="KW-0245">EGF-like domain</keyword>
<dbReference type="InterPro" id="IPR011009">
    <property type="entry name" value="Kinase-like_dom_sf"/>
</dbReference>
<dbReference type="PROSITE" id="PS50011">
    <property type="entry name" value="PROTEIN_KINASE_DOM"/>
    <property type="match status" value="1"/>
</dbReference>
<dbReference type="GO" id="GO:0005886">
    <property type="term" value="C:plasma membrane"/>
    <property type="evidence" value="ECO:0007669"/>
    <property type="project" value="UniProtKB-SubCell"/>
</dbReference>
<feature type="region of interest" description="Disordered" evidence="20">
    <location>
        <begin position="506"/>
        <end position="528"/>
    </location>
</feature>
<evidence type="ECO:0000256" key="21">
    <source>
        <dbReference type="SAM" id="Phobius"/>
    </source>
</evidence>
<accession>A0A6P8E1K0</accession>
<dbReference type="CDD" id="cd00028">
    <property type="entry name" value="B_lectin"/>
    <property type="match status" value="1"/>
</dbReference>
<dbReference type="OrthoDB" id="1933550at2759"/>
<feature type="domain" description="Apple" evidence="24">
    <location>
        <begin position="379"/>
        <end position="460"/>
    </location>
</feature>
<keyword evidence="2" id="KW-1003">Cell membrane</keyword>
<dbReference type="EC" id="2.7.11.1" evidence="19"/>
<dbReference type="Pfam" id="PF00954">
    <property type="entry name" value="S_locus_glycop"/>
    <property type="match status" value="1"/>
</dbReference>
<dbReference type="InterPro" id="IPR008271">
    <property type="entry name" value="Ser/Thr_kinase_AS"/>
</dbReference>
<dbReference type="Pfam" id="PF08276">
    <property type="entry name" value="PAN_2"/>
    <property type="match status" value="1"/>
</dbReference>
<dbReference type="GO" id="GO:0048544">
    <property type="term" value="P:recognition of pollen"/>
    <property type="evidence" value="ECO:0007669"/>
    <property type="project" value="InterPro"/>
</dbReference>
<evidence type="ECO:0000256" key="14">
    <source>
        <dbReference type="ARBA" id="ARBA00023157"/>
    </source>
</evidence>
<name>A0A6P8E1K0_PUNGR</name>
<keyword evidence="7" id="KW-0732">Signal</keyword>
<evidence type="ECO:0000256" key="12">
    <source>
        <dbReference type="ARBA" id="ARBA00022989"/>
    </source>
</evidence>
<dbReference type="InterPro" id="IPR003609">
    <property type="entry name" value="Pan_app"/>
</dbReference>
<dbReference type="PROSITE" id="PS50927">
    <property type="entry name" value="BULB_LECTIN"/>
    <property type="match status" value="1"/>
</dbReference>
<dbReference type="Pfam" id="PF01453">
    <property type="entry name" value="B_lectin"/>
    <property type="match status" value="1"/>
</dbReference>
<comment type="subcellular location">
    <subcellularLocation>
        <location evidence="1">Cell membrane</location>
        <topology evidence="1">Single-pass type I membrane protein</topology>
    </subcellularLocation>
</comment>
<reference evidence="26" key="2">
    <citation type="submission" date="2025-08" db="UniProtKB">
        <authorList>
            <consortium name="RefSeq"/>
        </authorList>
    </citation>
    <scope>IDENTIFICATION</scope>
    <source>
        <tissue evidence="26">Leaf</tissue>
    </source>
</reference>
<dbReference type="SMART" id="SM00220">
    <property type="entry name" value="S_TKc"/>
    <property type="match status" value="1"/>
</dbReference>